<feature type="region of interest" description="Disordered" evidence="2">
    <location>
        <begin position="36"/>
        <end position="230"/>
    </location>
</feature>
<accession>A0AA40EVC3</accession>
<feature type="compositionally biased region" description="Acidic residues" evidence="2">
    <location>
        <begin position="342"/>
        <end position="360"/>
    </location>
</feature>
<protein>
    <recommendedName>
        <fullName evidence="3">Inner kinetochore subunit AME1 domain-containing protein</fullName>
    </recommendedName>
</protein>
<feature type="region of interest" description="Disordered" evidence="2">
    <location>
        <begin position="242"/>
        <end position="442"/>
    </location>
</feature>
<dbReference type="EMBL" id="JAUKUD010000004">
    <property type="protein sequence ID" value="KAK0746139.1"/>
    <property type="molecule type" value="Genomic_DNA"/>
</dbReference>
<keyword evidence="1" id="KW-0175">Coiled coil</keyword>
<feature type="compositionally biased region" description="Polar residues" evidence="2">
    <location>
        <begin position="165"/>
        <end position="174"/>
    </location>
</feature>
<feature type="domain" description="Inner kinetochore subunit AME1" evidence="3">
    <location>
        <begin position="473"/>
        <end position="663"/>
    </location>
</feature>
<feature type="compositionally biased region" description="Low complexity" evidence="2">
    <location>
        <begin position="276"/>
        <end position="289"/>
    </location>
</feature>
<evidence type="ECO:0000259" key="3">
    <source>
        <dbReference type="Pfam" id="PF20994"/>
    </source>
</evidence>
<name>A0AA40EVC3_9PEZI</name>
<feature type="coiled-coil region" evidence="1">
    <location>
        <begin position="488"/>
        <end position="515"/>
    </location>
</feature>
<reference evidence="4" key="1">
    <citation type="submission" date="2023-06" db="EMBL/GenBank/DDBJ databases">
        <title>Genome-scale phylogeny and comparative genomics of the fungal order Sordariales.</title>
        <authorList>
            <consortium name="Lawrence Berkeley National Laboratory"/>
            <person name="Hensen N."/>
            <person name="Bonometti L."/>
            <person name="Westerberg I."/>
            <person name="Brannstrom I.O."/>
            <person name="Guillou S."/>
            <person name="Cros-Aarteil S."/>
            <person name="Calhoun S."/>
            <person name="Haridas S."/>
            <person name="Kuo A."/>
            <person name="Mondo S."/>
            <person name="Pangilinan J."/>
            <person name="Riley R."/>
            <person name="LaButti K."/>
            <person name="Andreopoulos B."/>
            <person name="Lipzen A."/>
            <person name="Chen C."/>
            <person name="Yanf M."/>
            <person name="Daum C."/>
            <person name="Ng V."/>
            <person name="Clum A."/>
            <person name="Steindorff A."/>
            <person name="Ohm R."/>
            <person name="Martin F."/>
            <person name="Silar P."/>
            <person name="Natvig D."/>
            <person name="Lalanne C."/>
            <person name="Gautier V."/>
            <person name="Ament-velasquez S.L."/>
            <person name="Kruys A."/>
            <person name="Hutchinson M.I."/>
            <person name="Powell A.J."/>
            <person name="Barry K."/>
            <person name="Miller A.N."/>
            <person name="Grigoriev I.V."/>
            <person name="Debuchy R."/>
            <person name="Gladieux P."/>
            <person name="Thoren M.H."/>
            <person name="Johannesson H."/>
        </authorList>
    </citation>
    <scope>NUCLEOTIDE SEQUENCE</scope>
    <source>
        <strain evidence="4">SMH3187-1</strain>
    </source>
</reference>
<dbReference type="Proteomes" id="UP001172155">
    <property type="component" value="Unassembled WGS sequence"/>
</dbReference>
<organism evidence="4 5">
    <name type="scientific">Schizothecium vesticola</name>
    <dbReference type="NCBI Taxonomy" id="314040"/>
    <lineage>
        <taxon>Eukaryota</taxon>
        <taxon>Fungi</taxon>
        <taxon>Dikarya</taxon>
        <taxon>Ascomycota</taxon>
        <taxon>Pezizomycotina</taxon>
        <taxon>Sordariomycetes</taxon>
        <taxon>Sordariomycetidae</taxon>
        <taxon>Sordariales</taxon>
        <taxon>Schizotheciaceae</taxon>
        <taxon>Schizothecium</taxon>
    </lineage>
</organism>
<gene>
    <name evidence="4" type="ORF">B0T18DRAFT_410938</name>
</gene>
<comment type="caution">
    <text evidence="4">The sequence shown here is derived from an EMBL/GenBank/DDBJ whole genome shotgun (WGS) entry which is preliminary data.</text>
</comment>
<sequence length="671" mass="71950">MATRKDRLLERMRGARMHQVEDISFGFELPVNEPDEAIESVAPTPVAAAAAAEPSPAAPSTARPASNTSAKRTPSSANSAPTPTQATRITRSAASPTPPQPASLPRSEVYDIGSDSSVDESPALAAGRARKRKASSLRNTTLVTEQEEEVAGEPSAAATGAGVSPAQTAGSSTRKSLRRQPAPGPGPSPLGLGGSFHAEEVDESPADAPGSGRRRPLRVGAGTPVIGSSTLLQRVLNDLDGTAEPVASSSPLQRVAARRRSSEARLSSGGISTAKSRTSTRLSSGSGSSALNEEDELTPDRPKKRAAQSLKARFKPNAEKRASLELTGAQEKQKETVVEGPQEPEEHEESEQAQEIDDEEAARRLATKRRPRRSLAAPPSADEAEEPEPAPKRRRKKEIASPAQQQQPKAKSPQKAAGKAKKGKKSAPADAENDDEADGGSVPVTVQRFTRIAQISQDEPLADMLNSEIPFGNRGGVNAVDVLSKLCEELIEAFLARLESNIENAEDTAARREQKTMLTSLQAFQEVLRTRLLEHTIALDTLHALRKRVRVAQKEKVTLRDEIMRIRAERDQVALRMDAVRIKHEAESKEALRHISLSSAMHDIDLAIEKGQAAEELSASEQKAADLANLELLISRVADQASSKSDSGGTLKQIKEFNAFLERAATVLERR</sequence>
<dbReference type="AlphaFoldDB" id="A0AA40EVC3"/>
<feature type="coiled-coil region" evidence="1">
    <location>
        <begin position="542"/>
        <end position="569"/>
    </location>
</feature>
<feature type="compositionally biased region" description="Low complexity" evidence="2">
    <location>
        <begin position="400"/>
        <end position="417"/>
    </location>
</feature>
<evidence type="ECO:0000313" key="5">
    <source>
        <dbReference type="Proteomes" id="UP001172155"/>
    </source>
</evidence>
<feature type="compositionally biased region" description="Polar residues" evidence="2">
    <location>
        <begin position="71"/>
        <end position="90"/>
    </location>
</feature>
<dbReference type="Pfam" id="PF20994">
    <property type="entry name" value="CENPU"/>
    <property type="match status" value="1"/>
</dbReference>
<proteinExistence type="predicted"/>
<evidence type="ECO:0000256" key="2">
    <source>
        <dbReference type="SAM" id="MobiDB-lite"/>
    </source>
</evidence>
<keyword evidence="5" id="KW-1185">Reference proteome</keyword>
<dbReference type="InterPro" id="IPR048743">
    <property type="entry name" value="AME1"/>
</dbReference>
<evidence type="ECO:0000256" key="1">
    <source>
        <dbReference type="SAM" id="Coils"/>
    </source>
</evidence>
<evidence type="ECO:0000313" key="4">
    <source>
        <dbReference type="EMBL" id="KAK0746139.1"/>
    </source>
</evidence>
<feature type="compositionally biased region" description="Low complexity" evidence="2">
    <location>
        <begin position="40"/>
        <end position="70"/>
    </location>
</feature>